<proteinExistence type="predicted"/>
<evidence type="ECO:0000313" key="3">
    <source>
        <dbReference type="Proteomes" id="UP001596157"/>
    </source>
</evidence>
<dbReference type="Proteomes" id="UP001596157">
    <property type="component" value="Unassembled WGS sequence"/>
</dbReference>
<reference evidence="3" key="1">
    <citation type="journal article" date="2019" name="Int. J. Syst. Evol. Microbiol.">
        <title>The Global Catalogue of Microorganisms (GCM) 10K type strain sequencing project: providing services to taxonomists for standard genome sequencing and annotation.</title>
        <authorList>
            <consortium name="The Broad Institute Genomics Platform"/>
            <consortium name="The Broad Institute Genome Sequencing Center for Infectious Disease"/>
            <person name="Wu L."/>
            <person name="Ma J."/>
        </authorList>
    </citation>
    <scope>NUCLEOTIDE SEQUENCE [LARGE SCALE GENOMIC DNA]</scope>
    <source>
        <strain evidence="3">CCUG 59778</strain>
    </source>
</reference>
<dbReference type="EMBL" id="JBHSKF010000020">
    <property type="protein sequence ID" value="MFC5290997.1"/>
    <property type="molecule type" value="Genomic_DNA"/>
</dbReference>
<feature type="domain" description="DUF6292" evidence="1">
    <location>
        <begin position="21"/>
        <end position="107"/>
    </location>
</feature>
<comment type="caution">
    <text evidence="2">The sequence shown here is derived from an EMBL/GenBank/DDBJ whole genome shotgun (WGS) entry which is preliminary data.</text>
</comment>
<gene>
    <name evidence="2" type="ORF">ACFPM7_28445</name>
</gene>
<keyword evidence="3" id="KW-1185">Reference proteome</keyword>
<protein>
    <submittedName>
        <fullName evidence="2">DUF6292 family protein</fullName>
    </submittedName>
</protein>
<dbReference type="RefSeq" id="WP_378250906.1">
    <property type="nucleotide sequence ID" value="NZ_JBHSKF010000020.1"/>
</dbReference>
<evidence type="ECO:0000313" key="2">
    <source>
        <dbReference type="EMBL" id="MFC5290997.1"/>
    </source>
</evidence>
<dbReference type="Pfam" id="PF19809">
    <property type="entry name" value="DUF6292"/>
    <property type="match status" value="1"/>
</dbReference>
<evidence type="ECO:0000259" key="1">
    <source>
        <dbReference type="Pfam" id="PF19809"/>
    </source>
</evidence>
<organism evidence="2 3">
    <name type="scientific">Actinokineospora guangxiensis</name>
    <dbReference type="NCBI Taxonomy" id="1490288"/>
    <lineage>
        <taxon>Bacteria</taxon>
        <taxon>Bacillati</taxon>
        <taxon>Actinomycetota</taxon>
        <taxon>Actinomycetes</taxon>
        <taxon>Pseudonocardiales</taxon>
        <taxon>Pseudonocardiaceae</taxon>
        <taxon>Actinokineospora</taxon>
    </lineage>
</organism>
<name>A0ABW0EUL2_9PSEU</name>
<accession>A0ABW0EUL2</accession>
<dbReference type="InterPro" id="IPR046259">
    <property type="entry name" value="DUF6292"/>
</dbReference>
<sequence>MTTPDWIFRGADAAEPDLRAYLAAVAAEVGVGPESATVDLGPPLSAYLAVDHRLPGHPDRDAALLWSERYGWAVAVETHSREDLIIVGHLGAPAVPPPARVARFLADAVRGGGASPQPPPVDPHAARLLAAYRPVPVAS</sequence>